<organism evidence="9 10">
    <name type="scientific">Sediminitomix flava</name>
    <dbReference type="NCBI Taxonomy" id="379075"/>
    <lineage>
        <taxon>Bacteria</taxon>
        <taxon>Pseudomonadati</taxon>
        <taxon>Bacteroidota</taxon>
        <taxon>Cytophagia</taxon>
        <taxon>Cytophagales</taxon>
        <taxon>Flammeovirgaceae</taxon>
        <taxon>Sediminitomix</taxon>
    </lineage>
</organism>
<dbReference type="OrthoDB" id="1109873at2"/>
<dbReference type="Pfam" id="PF07980">
    <property type="entry name" value="SusD_RagB"/>
    <property type="match status" value="1"/>
</dbReference>
<dbReference type="Pfam" id="PF14322">
    <property type="entry name" value="SusD-like_3"/>
    <property type="match status" value="1"/>
</dbReference>
<gene>
    <name evidence="9" type="ORF">BC781_103183</name>
</gene>
<comment type="subcellular location">
    <subcellularLocation>
        <location evidence="1">Cell outer membrane</location>
    </subcellularLocation>
</comment>
<sequence length="593" mass="67474">MKQIKFILISLSSILIFSCEAYLDKVEDSGITKDEVFSNYTTFLGHLDYAYKGLFDYHLSSQNTAISTVSDQFQCPSTTAWQDYAQYVNTGLYDNKAGAFEVGWSSGNGYGQAATFYNAMAALRVVNRCIEEAEVSPILTAGQQKEITGQSYFLRAYYHFELIKRYGGMPWIDRVFEADEDLDLPKESYEFITQKIVEDCERAIELLPASRSGFTFGRATATAAYMLKSTALLYDMSPTMNAVNGYSLSYNQTKALEVAKAAAETIAFAEKNGFSLHNGSTIDDYSNIFYSREDIVSTESIFFRLSKGFVGWGGTLKQLYVPRSFGVNSNRYTLATQNLVDMFETTNGLAIEDDPSYDPQNPYKNRDPRLTYSVLYHGAEHGLDEKGKKRIIDFSIDKGGNRNANGIDYNGAGEDLKSGYYMRKFLPKTANNWAQDGDYFMNWTYMRLTQAYLDFAEAANEAVGPTGQVEGSDLTALEAINIVRARVGMPEVNAVYTSDKEIFRTRIWNERSVELNGEFQRWWDMRRWHIAHLSAQKSIKGVKVVRDNNTGEETFETIDVVGARRVFDEKHYWYPWPRDMIFMLENFEQNPGW</sequence>
<feature type="domain" description="SusD-like N-terminal" evidence="8">
    <location>
        <begin position="60"/>
        <end position="227"/>
    </location>
</feature>
<feature type="chain" id="PRO_5016267367" evidence="6">
    <location>
        <begin position="22"/>
        <end position="593"/>
    </location>
</feature>
<dbReference type="InterPro" id="IPR011990">
    <property type="entry name" value="TPR-like_helical_dom_sf"/>
</dbReference>
<evidence type="ECO:0000256" key="3">
    <source>
        <dbReference type="ARBA" id="ARBA00022729"/>
    </source>
</evidence>
<proteinExistence type="inferred from homology"/>
<evidence type="ECO:0000259" key="8">
    <source>
        <dbReference type="Pfam" id="PF14322"/>
    </source>
</evidence>
<keyword evidence="3 6" id="KW-0732">Signal</keyword>
<dbReference type="EMBL" id="QGDO01000003">
    <property type="protein sequence ID" value="PWJ41933.1"/>
    <property type="molecule type" value="Genomic_DNA"/>
</dbReference>
<name>A0A315ZA43_SEDFL</name>
<evidence type="ECO:0000256" key="1">
    <source>
        <dbReference type="ARBA" id="ARBA00004442"/>
    </source>
</evidence>
<dbReference type="PROSITE" id="PS51257">
    <property type="entry name" value="PROKAR_LIPOPROTEIN"/>
    <property type="match status" value="1"/>
</dbReference>
<dbReference type="GO" id="GO:0009279">
    <property type="term" value="C:cell outer membrane"/>
    <property type="evidence" value="ECO:0007669"/>
    <property type="project" value="UniProtKB-SubCell"/>
</dbReference>
<evidence type="ECO:0000313" key="10">
    <source>
        <dbReference type="Proteomes" id="UP000245535"/>
    </source>
</evidence>
<dbReference type="Proteomes" id="UP000245535">
    <property type="component" value="Unassembled WGS sequence"/>
</dbReference>
<evidence type="ECO:0000256" key="5">
    <source>
        <dbReference type="ARBA" id="ARBA00023237"/>
    </source>
</evidence>
<dbReference type="InterPro" id="IPR012944">
    <property type="entry name" value="SusD_RagB_dom"/>
</dbReference>
<dbReference type="InterPro" id="IPR033985">
    <property type="entry name" value="SusD-like_N"/>
</dbReference>
<keyword evidence="10" id="KW-1185">Reference proteome</keyword>
<evidence type="ECO:0000256" key="6">
    <source>
        <dbReference type="SAM" id="SignalP"/>
    </source>
</evidence>
<dbReference type="AlphaFoldDB" id="A0A315ZA43"/>
<comment type="similarity">
    <text evidence="2">Belongs to the SusD family.</text>
</comment>
<evidence type="ECO:0000259" key="7">
    <source>
        <dbReference type="Pfam" id="PF07980"/>
    </source>
</evidence>
<evidence type="ECO:0000256" key="2">
    <source>
        <dbReference type="ARBA" id="ARBA00006275"/>
    </source>
</evidence>
<dbReference type="Gene3D" id="1.25.40.390">
    <property type="match status" value="1"/>
</dbReference>
<feature type="signal peptide" evidence="6">
    <location>
        <begin position="1"/>
        <end position="21"/>
    </location>
</feature>
<accession>A0A315ZA43</accession>
<evidence type="ECO:0000256" key="4">
    <source>
        <dbReference type="ARBA" id="ARBA00023136"/>
    </source>
</evidence>
<keyword evidence="5" id="KW-0998">Cell outer membrane</keyword>
<protein>
    <submittedName>
        <fullName evidence="9">Putative outer membrane starch-binding protein</fullName>
    </submittedName>
</protein>
<keyword evidence="4" id="KW-0472">Membrane</keyword>
<dbReference type="SUPFAM" id="SSF48452">
    <property type="entry name" value="TPR-like"/>
    <property type="match status" value="1"/>
</dbReference>
<comment type="caution">
    <text evidence="9">The sequence shown here is derived from an EMBL/GenBank/DDBJ whole genome shotgun (WGS) entry which is preliminary data.</text>
</comment>
<feature type="domain" description="RagB/SusD" evidence="7">
    <location>
        <begin position="335"/>
        <end position="593"/>
    </location>
</feature>
<evidence type="ECO:0000313" key="9">
    <source>
        <dbReference type="EMBL" id="PWJ41933.1"/>
    </source>
</evidence>
<reference evidence="9 10" key="1">
    <citation type="submission" date="2018-03" db="EMBL/GenBank/DDBJ databases">
        <title>Genomic Encyclopedia of Archaeal and Bacterial Type Strains, Phase II (KMG-II): from individual species to whole genera.</title>
        <authorList>
            <person name="Goeker M."/>
        </authorList>
    </citation>
    <scope>NUCLEOTIDE SEQUENCE [LARGE SCALE GENOMIC DNA]</scope>
    <source>
        <strain evidence="9 10">DSM 28229</strain>
    </source>
</reference>
<dbReference type="RefSeq" id="WP_109618409.1">
    <property type="nucleotide sequence ID" value="NZ_QGDO01000003.1"/>
</dbReference>